<evidence type="ECO:0000256" key="1">
    <source>
        <dbReference type="ARBA" id="ARBA00022679"/>
    </source>
</evidence>
<proteinExistence type="predicted"/>
<dbReference type="AlphaFoldDB" id="A0A8W8HWU0"/>
<dbReference type="PANTHER" id="PTHR32385">
    <property type="entry name" value="MANNOSYL PHOSPHORYLINOSITOL CERAMIDE SYNTHASE"/>
    <property type="match status" value="1"/>
</dbReference>
<dbReference type="InterPro" id="IPR029044">
    <property type="entry name" value="Nucleotide-diphossugar_trans"/>
</dbReference>
<dbReference type="InterPro" id="IPR051706">
    <property type="entry name" value="Glycosyltransferase_domain"/>
</dbReference>
<name>A0A8W8HWU0_MAGGI</name>
<evidence type="ECO:0000313" key="2">
    <source>
        <dbReference type="EnsemblMetazoa" id="G11446.2:cds"/>
    </source>
</evidence>
<dbReference type="OrthoDB" id="9997758at2759"/>
<keyword evidence="1" id="KW-0808">Transferase</keyword>
<keyword evidence="3" id="KW-1185">Reference proteome</keyword>
<dbReference type="EnsemblMetazoa" id="G11446.2">
    <property type="protein sequence ID" value="G11446.2:cds"/>
    <property type="gene ID" value="G11446"/>
</dbReference>
<reference evidence="2" key="1">
    <citation type="submission" date="2022-08" db="UniProtKB">
        <authorList>
            <consortium name="EnsemblMetazoa"/>
        </authorList>
    </citation>
    <scope>IDENTIFICATION</scope>
    <source>
        <strain evidence="2">05x7-T-G4-1.051#20</strain>
    </source>
</reference>
<dbReference type="GO" id="GO:0016020">
    <property type="term" value="C:membrane"/>
    <property type="evidence" value="ECO:0007669"/>
    <property type="project" value="GOC"/>
</dbReference>
<dbReference type="Pfam" id="PF04488">
    <property type="entry name" value="Gly_transf_sug"/>
    <property type="match status" value="1"/>
</dbReference>
<dbReference type="OMA" id="WEHTYID"/>
<dbReference type="Proteomes" id="UP000005408">
    <property type="component" value="Unassembled WGS sequence"/>
</dbReference>
<dbReference type="SUPFAM" id="SSF53448">
    <property type="entry name" value="Nucleotide-diphospho-sugar transferases"/>
    <property type="match status" value="1"/>
</dbReference>
<organism evidence="2 3">
    <name type="scientific">Magallana gigas</name>
    <name type="common">Pacific oyster</name>
    <name type="synonym">Crassostrea gigas</name>
    <dbReference type="NCBI Taxonomy" id="29159"/>
    <lineage>
        <taxon>Eukaryota</taxon>
        <taxon>Metazoa</taxon>
        <taxon>Spiralia</taxon>
        <taxon>Lophotrochozoa</taxon>
        <taxon>Mollusca</taxon>
        <taxon>Bivalvia</taxon>
        <taxon>Autobranchia</taxon>
        <taxon>Pteriomorphia</taxon>
        <taxon>Ostreida</taxon>
        <taxon>Ostreoidea</taxon>
        <taxon>Ostreidae</taxon>
        <taxon>Magallana</taxon>
    </lineage>
</organism>
<dbReference type="Gene3D" id="3.90.550.20">
    <property type="match status" value="1"/>
</dbReference>
<dbReference type="GO" id="GO:0051999">
    <property type="term" value="P:mannosyl-inositol phosphorylceramide biosynthetic process"/>
    <property type="evidence" value="ECO:0007669"/>
    <property type="project" value="TreeGrafter"/>
</dbReference>
<evidence type="ECO:0000313" key="3">
    <source>
        <dbReference type="Proteomes" id="UP000005408"/>
    </source>
</evidence>
<sequence>MTSEAPVQRSRCYKSWIERKSAESLQVTRSEGMGQLKKFIMTVSKPDTLKTLCHASISLIFLHFLIKFEQIRQNGAFHYIDIPIEPDFVPLGIQEPQLFPSAGESRIPHIIHQTWRSEEIPNKFSKWIQTWVKNHPGWTYYLWTDESARQLIKDRHPYLLKVFDGYSEGIRRADALRYVVLYEFGGVYADMDLESLKSLTPFTKKYACFLPQEPYEHPILDGNFEHLVINALMGCRPKHPFMKRLIDRLPAFQHMWSVLDSTGPHFVTSVYGDFKGDYSYPEMHENGIYLAPSEYFFPTIDPAKFFHFHYQCRRWIQLSSIQKRACKTLKVLGVKRKPLSFSYTDHHWEHTYIDLRITLRGPISIHKLVPRVNIYSYTSV</sequence>
<dbReference type="InterPro" id="IPR007577">
    <property type="entry name" value="GlycoTrfase_DXD_sugar-bd_CS"/>
</dbReference>
<accession>A0A8W8HWU0</accession>
<protein>
    <submittedName>
        <fullName evidence="2">Uncharacterized protein</fullName>
    </submittedName>
</protein>
<dbReference type="GO" id="GO:0000030">
    <property type="term" value="F:mannosyltransferase activity"/>
    <property type="evidence" value="ECO:0007669"/>
    <property type="project" value="TreeGrafter"/>
</dbReference>
<dbReference type="PANTHER" id="PTHR32385:SF15">
    <property type="entry name" value="INOSITOL PHOSPHOCERAMIDE MANNOSYLTRANSFERASE 1"/>
    <property type="match status" value="1"/>
</dbReference>